<dbReference type="Gene3D" id="1.25.40.10">
    <property type="entry name" value="Tetratricopeptide repeat domain"/>
    <property type="match status" value="1"/>
</dbReference>
<dbReference type="GO" id="GO:0007288">
    <property type="term" value="P:sperm axoneme assembly"/>
    <property type="evidence" value="ECO:0007669"/>
    <property type="project" value="TreeGrafter"/>
</dbReference>
<dbReference type="AlphaFoldDB" id="A0A6J2TF97"/>
<evidence type="ECO:0000313" key="3">
    <source>
        <dbReference type="RefSeq" id="XP_030374664.1"/>
    </source>
</evidence>
<keyword evidence="1" id="KW-0802">TPR repeat</keyword>
<proteinExistence type="predicted"/>
<name>A0A6J2TF97_DROLE</name>
<dbReference type="InterPro" id="IPR011990">
    <property type="entry name" value="TPR-like_helical_dom_sf"/>
</dbReference>
<dbReference type="Proteomes" id="UP000504634">
    <property type="component" value="Unplaced"/>
</dbReference>
<dbReference type="SMART" id="SM00028">
    <property type="entry name" value="TPR"/>
    <property type="match status" value="2"/>
</dbReference>
<protein>
    <submittedName>
        <fullName evidence="3">Tetratricopeptide repeat protein 12</fullName>
    </submittedName>
</protein>
<dbReference type="RefSeq" id="XP_030374664.1">
    <property type="nucleotide sequence ID" value="XM_030518804.1"/>
</dbReference>
<dbReference type="GO" id="GO:0070286">
    <property type="term" value="P:axonemal dynein complex assembly"/>
    <property type="evidence" value="ECO:0007669"/>
    <property type="project" value="TreeGrafter"/>
</dbReference>
<dbReference type="GeneID" id="115624201"/>
<dbReference type="InterPro" id="IPR043195">
    <property type="entry name" value="TTC12"/>
</dbReference>
<dbReference type="InterPro" id="IPR019734">
    <property type="entry name" value="TPR_rpt"/>
</dbReference>
<dbReference type="SUPFAM" id="SSF48452">
    <property type="entry name" value="TPR-like"/>
    <property type="match status" value="1"/>
</dbReference>
<evidence type="ECO:0000256" key="1">
    <source>
        <dbReference type="PROSITE-ProRule" id="PRU00339"/>
    </source>
</evidence>
<dbReference type="PANTHER" id="PTHR46540">
    <property type="entry name" value="TETRATRICOPEPTIDE REPEAT PROTEIN 12"/>
    <property type="match status" value="1"/>
</dbReference>
<reference evidence="3" key="1">
    <citation type="submission" date="2025-08" db="UniProtKB">
        <authorList>
            <consortium name="RefSeq"/>
        </authorList>
    </citation>
    <scope>IDENTIFICATION</scope>
    <source>
        <strain evidence="3">11010-0011.00</strain>
        <tissue evidence="3">Whole body</tissue>
    </source>
</reference>
<sequence length="223" mass="26722">MDHPQFEEAFLRQPSKMKEVLLMLEQMATANKMEDNKKERKTSLEIGLVDDTSFIVSRRSSKRISKRFLKVKSTVNKNMEQFTFMRQIDEDLPERTQARIEREDVAQNFRRLGNDEYRHNNYDNAIMYYNKGLEYIKDTPVLYANRALCYIKQRNYKLAIMDCDYVINKLDPRCLRAWLYRAGAFKRSGDEKAFEESVYQARKLNSKEKEFIDNFLEKMRTDL</sequence>
<keyword evidence="2" id="KW-1185">Reference proteome</keyword>
<dbReference type="GO" id="GO:0005737">
    <property type="term" value="C:cytoplasm"/>
    <property type="evidence" value="ECO:0007669"/>
    <property type="project" value="TreeGrafter"/>
</dbReference>
<dbReference type="PROSITE" id="PS50005">
    <property type="entry name" value="TPR"/>
    <property type="match status" value="1"/>
</dbReference>
<accession>A0A6J2TF97</accession>
<organism evidence="2 3">
    <name type="scientific">Drosophila lebanonensis</name>
    <name type="common">Fruit fly</name>
    <name type="synonym">Scaptodrosophila lebanonensis</name>
    <dbReference type="NCBI Taxonomy" id="7225"/>
    <lineage>
        <taxon>Eukaryota</taxon>
        <taxon>Metazoa</taxon>
        <taxon>Ecdysozoa</taxon>
        <taxon>Arthropoda</taxon>
        <taxon>Hexapoda</taxon>
        <taxon>Insecta</taxon>
        <taxon>Pterygota</taxon>
        <taxon>Neoptera</taxon>
        <taxon>Endopterygota</taxon>
        <taxon>Diptera</taxon>
        <taxon>Brachycera</taxon>
        <taxon>Muscomorpha</taxon>
        <taxon>Ephydroidea</taxon>
        <taxon>Drosophilidae</taxon>
        <taxon>Scaptodrosophila</taxon>
    </lineage>
</organism>
<dbReference type="OrthoDB" id="2017782at2759"/>
<evidence type="ECO:0000313" key="2">
    <source>
        <dbReference type="Proteomes" id="UP000504634"/>
    </source>
</evidence>
<feature type="repeat" description="TPR" evidence="1">
    <location>
        <begin position="106"/>
        <end position="139"/>
    </location>
</feature>
<dbReference type="PANTHER" id="PTHR46540:SF1">
    <property type="entry name" value="TETRATRICOPEPTIDE REPEAT PROTEIN 12"/>
    <property type="match status" value="1"/>
</dbReference>
<gene>
    <name evidence="3" type="primary">LOC115624201</name>
</gene>
<dbReference type="GO" id="GO:0005813">
    <property type="term" value="C:centrosome"/>
    <property type="evidence" value="ECO:0007669"/>
    <property type="project" value="TreeGrafter"/>
</dbReference>